<dbReference type="GeneID" id="9591063"/>
<proteinExistence type="predicted"/>
<dbReference type="OrthoDB" id="3266451at2759"/>
<accession>D8QDW2</accession>
<dbReference type="Gene3D" id="1.20.1280.50">
    <property type="match status" value="1"/>
</dbReference>
<feature type="non-terminal residue" evidence="1">
    <location>
        <position position="404"/>
    </location>
</feature>
<dbReference type="SUPFAM" id="SSF52047">
    <property type="entry name" value="RNI-like"/>
    <property type="match status" value="1"/>
</dbReference>
<keyword evidence="2" id="KW-1185">Reference proteome</keyword>
<evidence type="ECO:0000313" key="2">
    <source>
        <dbReference type="Proteomes" id="UP000007431"/>
    </source>
</evidence>
<dbReference type="AlphaFoldDB" id="D8QDW2"/>
<dbReference type="Proteomes" id="UP000007431">
    <property type="component" value="Unassembled WGS sequence"/>
</dbReference>
<dbReference type="RefSeq" id="XP_003028960.1">
    <property type="nucleotide sequence ID" value="XM_003028914.1"/>
</dbReference>
<reference evidence="1 2" key="1">
    <citation type="journal article" date="2010" name="Nat. Biotechnol.">
        <title>Genome sequence of the model mushroom Schizophyllum commune.</title>
        <authorList>
            <person name="Ohm R.A."/>
            <person name="de Jong J.F."/>
            <person name="Lugones L.G."/>
            <person name="Aerts A."/>
            <person name="Kothe E."/>
            <person name="Stajich J.E."/>
            <person name="de Vries R.P."/>
            <person name="Record E."/>
            <person name="Levasseur A."/>
            <person name="Baker S.E."/>
            <person name="Bartholomew K.A."/>
            <person name="Coutinho P.M."/>
            <person name="Erdmann S."/>
            <person name="Fowler T.J."/>
            <person name="Gathman A.C."/>
            <person name="Lombard V."/>
            <person name="Henrissat B."/>
            <person name="Knabe N."/>
            <person name="Kuees U."/>
            <person name="Lilly W.W."/>
            <person name="Lindquist E."/>
            <person name="Lucas S."/>
            <person name="Magnuson J.K."/>
            <person name="Piumi F."/>
            <person name="Raudaskoski M."/>
            <person name="Salamov A."/>
            <person name="Schmutz J."/>
            <person name="Schwarze F.W.M.R."/>
            <person name="vanKuyk P.A."/>
            <person name="Horton J.S."/>
            <person name="Grigoriev I.V."/>
            <person name="Woesten H.A.B."/>
        </authorList>
    </citation>
    <scope>NUCLEOTIDE SEQUENCE [LARGE SCALE GENOMIC DNA]</scope>
    <source>
        <strain evidence="2">H4-8 / FGSC 9210</strain>
    </source>
</reference>
<dbReference type="VEuPathDB" id="FungiDB:SCHCODRAFT_02637030"/>
<name>D8QDW2_SCHCM</name>
<evidence type="ECO:0000313" key="1">
    <source>
        <dbReference type="EMBL" id="EFI94057.1"/>
    </source>
</evidence>
<gene>
    <name evidence="1" type="ORF">SCHCODRAFT_112048</name>
</gene>
<dbReference type="InParanoid" id="D8QDW2"/>
<protein>
    <submittedName>
        <fullName evidence="1">Uncharacterized protein</fullName>
    </submittedName>
</protein>
<dbReference type="InterPro" id="IPR032675">
    <property type="entry name" value="LRR_dom_sf"/>
</dbReference>
<organism evidence="2">
    <name type="scientific">Schizophyllum commune (strain H4-8 / FGSC 9210)</name>
    <name type="common">Split gill fungus</name>
    <dbReference type="NCBI Taxonomy" id="578458"/>
    <lineage>
        <taxon>Eukaryota</taxon>
        <taxon>Fungi</taxon>
        <taxon>Dikarya</taxon>
        <taxon>Basidiomycota</taxon>
        <taxon>Agaricomycotina</taxon>
        <taxon>Agaricomycetes</taxon>
        <taxon>Agaricomycetidae</taxon>
        <taxon>Agaricales</taxon>
        <taxon>Schizophyllaceae</taxon>
        <taxon>Schizophyllum</taxon>
    </lineage>
</organism>
<dbReference type="Gene3D" id="3.80.10.10">
    <property type="entry name" value="Ribonuclease Inhibitor"/>
    <property type="match status" value="1"/>
</dbReference>
<dbReference type="KEGG" id="scm:SCHCO_02637030"/>
<dbReference type="HOGENOM" id="CLU_681781_0_0_1"/>
<sequence length="404" mass="45457">MDRLIPRPAALPNIELQRSGYIPSPEQTRAIEEYSTQLQSAQERLDAEIARLSARRRDIGRELEINRSLLAPVHRLPPELLSEIFTHAARNLRWPQTPSLFALTLCSVCATWRVTARSTPLLWRDIYLNRCMAGNAGNPLLHLHMHLSRQRPLCISSVRCEVALVEFLSTLPEPDAARLQELVLSENGNTLSKIQARPLPALSRAVITIHDTCPPDAFNVLVNATSLQDLTITYYAECTDEELENGLAFPRLNNTSEFASLTRVNLLLLADLPIWALFPTFATFAPTLRELEIGVNSFTDFEDTAPRTIYEMPRLRHASLGYHAHAFLAHINAPELDTLRLSNTFHSESSLAFSLPDFLHQQSCTSLSGLIGLTGLIRLSAEMFRPVQTKYRRRDDFSVQLAVC</sequence>
<dbReference type="EMBL" id="GL377310">
    <property type="protein sequence ID" value="EFI94057.1"/>
    <property type="molecule type" value="Genomic_DNA"/>
</dbReference>